<feature type="domain" description="Helicase HerA-like C-terminal" evidence="1">
    <location>
        <begin position="40"/>
        <end position="145"/>
    </location>
</feature>
<protein>
    <recommendedName>
        <fullName evidence="1">Helicase HerA-like C-terminal domain-containing protein</fullName>
    </recommendedName>
</protein>
<dbReference type="Gene3D" id="3.40.50.300">
    <property type="entry name" value="P-loop containing nucleotide triphosphate hydrolases"/>
    <property type="match status" value="1"/>
</dbReference>
<dbReference type="EMBL" id="CP007152">
    <property type="protein sequence ID" value="AHI33412.1"/>
    <property type="molecule type" value="Genomic_DNA"/>
</dbReference>
<name>W5YW15_9GAMM</name>
<dbReference type="KEGG" id="msr:AU15_20680"/>
<evidence type="ECO:0000259" key="1">
    <source>
        <dbReference type="Pfam" id="PF05872"/>
    </source>
</evidence>
<organism evidence="2 3">
    <name type="scientific">Marinobacter salarius</name>
    <dbReference type="NCBI Taxonomy" id="1420917"/>
    <lineage>
        <taxon>Bacteria</taxon>
        <taxon>Pseudomonadati</taxon>
        <taxon>Pseudomonadota</taxon>
        <taxon>Gammaproteobacteria</taxon>
        <taxon>Pseudomonadales</taxon>
        <taxon>Marinobacteraceae</taxon>
        <taxon>Marinobacter</taxon>
    </lineage>
</organism>
<proteinExistence type="predicted"/>
<reference evidence="2 3" key="1">
    <citation type="journal article" date="2014" name="Genome Announc.">
        <title>Draft Genome Sequences of Marinobacter similis A3d10T and Marinobacter salarius R9SW1T.</title>
        <authorList>
            <person name="Ivanova E.P."/>
            <person name="Ng H.J."/>
            <person name="Webb H.K."/>
            <person name="Feng G."/>
            <person name="Oshima K."/>
            <person name="Hattori M."/>
            <person name="Ohkuma M."/>
            <person name="Sergeev A.F."/>
            <person name="Mikhailov V.V."/>
            <person name="Crawford R.J."/>
            <person name="Sawabe T."/>
        </authorList>
    </citation>
    <scope>NUCLEOTIDE SEQUENCE [LARGE SCALE GENOMIC DNA]</scope>
    <source>
        <strain evidence="3">A3d10 and R9SW1</strain>
    </source>
</reference>
<dbReference type="AlphaFoldDB" id="W5YW15"/>
<accession>W5YW15</accession>
<dbReference type="PANTHER" id="PTHR42957">
    <property type="entry name" value="HELICASE MJ1565-RELATED"/>
    <property type="match status" value="1"/>
</dbReference>
<dbReference type="InterPro" id="IPR029068">
    <property type="entry name" value="Glyas_Bleomycin-R_OHBP_Dase"/>
</dbReference>
<dbReference type="InterPro" id="IPR008571">
    <property type="entry name" value="HerA-like"/>
</dbReference>
<dbReference type="SUPFAM" id="SSF52540">
    <property type="entry name" value="P-loop containing nucleoside triphosphate hydrolases"/>
    <property type="match status" value="1"/>
</dbReference>
<dbReference type="SUPFAM" id="SSF54593">
    <property type="entry name" value="Glyoxalase/Bleomycin resistance protein/Dihydroxybiphenyl dioxygenase"/>
    <property type="match status" value="1"/>
</dbReference>
<gene>
    <name evidence="2" type="ORF">AU15_20680</name>
</gene>
<evidence type="ECO:0000313" key="2">
    <source>
        <dbReference type="EMBL" id="AHI33412.1"/>
    </source>
</evidence>
<dbReference type="InterPro" id="IPR033186">
    <property type="entry name" value="HerA_C"/>
</dbReference>
<sequence length="202" mass="22834">MKKGVMRPGHVQIRVLDMDEALKHYTDLLGLIETDRDAVDRRPVAFVCDEAHLYLPRKEGNPVERRAVEAFEKIAKEGRKYGVALMIISQRPSDVSATILSQCNNIISLRLTNADDQATVRKLLPESLESLLEALPIMDVGEAMVVGDSVLLPSRIKIEPPKEKPLSATIDFWSRWQEDKTNPDFSIAVENMRRQSRAKQQS</sequence>
<dbReference type="Proteomes" id="UP000035081">
    <property type="component" value="Chromosome"/>
</dbReference>
<dbReference type="CDD" id="cd01127">
    <property type="entry name" value="TrwB_TraG_TraD_VirD4"/>
    <property type="match status" value="1"/>
</dbReference>
<evidence type="ECO:0000313" key="3">
    <source>
        <dbReference type="Proteomes" id="UP000035081"/>
    </source>
</evidence>
<dbReference type="Pfam" id="PF05872">
    <property type="entry name" value="HerA_C"/>
    <property type="match status" value="1"/>
</dbReference>
<dbReference type="InterPro" id="IPR027417">
    <property type="entry name" value="P-loop_NTPase"/>
</dbReference>
<dbReference type="PANTHER" id="PTHR42957:SF1">
    <property type="entry name" value="HELICASE MJ1565-RELATED"/>
    <property type="match status" value="1"/>
</dbReference>
<dbReference type="HOGENOM" id="CLU_061996_1_0_6"/>